<name>A0ABV0BT38_9SPHI</name>
<comment type="caution">
    <text evidence="10">The sequence shown here is derived from an EMBL/GenBank/DDBJ whole genome shotgun (WGS) entry which is preliminary data.</text>
</comment>
<keyword evidence="7" id="KW-0732">Signal</keyword>
<evidence type="ECO:0000256" key="1">
    <source>
        <dbReference type="ARBA" id="ARBA00001070"/>
    </source>
</evidence>
<gene>
    <name evidence="10" type="ORF">ABE541_11795</name>
</gene>
<accession>A0ABV0BT38</accession>
<keyword evidence="4" id="KW-0645">Protease</keyword>
<reference evidence="10 11" key="1">
    <citation type="submission" date="2024-04" db="EMBL/GenBank/DDBJ databases">
        <title>WGS of bacteria from Torrens River.</title>
        <authorList>
            <person name="Wyrsch E.R."/>
            <person name="Drigo B."/>
        </authorList>
    </citation>
    <scope>NUCLEOTIDE SEQUENCE [LARGE SCALE GENOMIC DNA]</scope>
    <source>
        <strain evidence="10 11">TWI391</strain>
    </source>
</reference>
<feature type="domain" description="Peptidase S9A N-terminal" evidence="9">
    <location>
        <begin position="28"/>
        <end position="426"/>
    </location>
</feature>
<organism evidence="10 11">
    <name type="scientific">Sphingobacterium kitahiroshimense</name>
    <dbReference type="NCBI Taxonomy" id="470446"/>
    <lineage>
        <taxon>Bacteria</taxon>
        <taxon>Pseudomonadati</taxon>
        <taxon>Bacteroidota</taxon>
        <taxon>Sphingobacteriia</taxon>
        <taxon>Sphingobacteriales</taxon>
        <taxon>Sphingobacteriaceae</taxon>
        <taxon>Sphingobacterium</taxon>
    </lineage>
</organism>
<dbReference type="InterPro" id="IPR001375">
    <property type="entry name" value="Peptidase_S9_cat"/>
</dbReference>
<feature type="domain" description="Peptidase S9 prolyl oligopeptidase catalytic" evidence="8">
    <location>
        <begin position="487"/>
        <end position="700"/>
    </location>
</feature>
<dbReference type="Pfam" id="PF02897">
    <property type="entry name" value="Peptidase_S9_N"/>
    <property type="match status" value="1"/>
</dbReference>
<evidence type="ECO:0000256" key="6">
    <source>
        <dbReference type="ARBA" id="ARBA00022825"/>
    </source>
</evidence>
<dbReference type="SUPFAM" id="SSF53474">
    <property type="entry name" value="alpha/beta-Hydrolases"/>
    <property type="match status" value="1"/>
</dbReference>
<protein>
    <recommendedName>
        <fullName evidence="3">prolyl oligopeptidase</fullName>
        <ecNumber evidence="3">3.4.21.26</ecNumber>
    </recommendedName>
</protein>
<dbReference type="PRINTS" id="PR00862">
    <property type="entry name" value="PROLIGOPTASE"/>
</dbReference>
<dbReference type="InterPro" id="IPR002471">
    <property type="entry name" value="Pept_S9_AS"/>
</dbReference>
<dbReference type="SUPFAM" id="SSF50993">
    <property type="entry name" value="Peptidase/esterase 'gauge' domain"/>
    <property type="match status" value="1"/>
</dbReference>
<dbReference type="Pfam" id="PF00326">
    <property type="entry name" value="Peptidase_S9"/>
    <property type="match status" value="1"/>
</dbReference>
<dbReference type="EC" id="3.4.21.26" evidence="3"/>
<dbReference type="InterPro" id="IPR023302">
    <property type="entry name" value="Pept_S9A_N"/>
</dbReference>
<evidence type="ECO:0000256" key="3">
    <source>
        <dbReference type="ARBA" id="ARBA00011897"/>
    </source>
</evidence>
<sequence length="705" mass="78084">MNKKLSLILTVIAMSSVHLGNAQELKYPETKKGQVVDQFFGESVPDPYRWLENDLAADTKSWVVAQNKVTYDYLAQIPYRDQLKQQLTDIWNYEKVGTPFIEGAYTYFYKNDGLQQHAVLYRKSNKGGKEEVFLDPNTFSKDGSTSLSDVSFSKDGSLMAYSVSEGGSDWRKVIILNTADKKQIGETLIDIKFSGIAWKGNTGFYYSSYDKPKGSELSEKTDQHKVYFHQLGIAQAKDKMIFGGAAVQRRYIGANLTDDERFLIISAANTTTGNELYVQDLSKPGSKIINILSGFDSNTSIIDNDGDTFYVQTNLNAPNNKLVKMNIRQPESKNWIDVIPQTENVLEVSTGGGYLFANYLKDAISVIEQYDYTGKKIREIKLPGVGTAAGFSGKKKEKTIYYGFSNYITPSTSFTFNVDNGQSEVYIKPKVKFNSDEFESKQVFYTSKDGTKVPMIITHKKGLKLDGKNPTIVYGYGGFNISLTPGFSVSTANWIQNGGVYAVANLRGGGEYGQKWHDGGRQFNKLNVFNDFIAAAKYLQSNGYTSPDYTALSGGSNGGLLVGATITLDPTIAKVALPAVGVLDMLRYHTFTAGAGWGYDYGTANDSKEMFDYLKGYSPVHNVKEGVCYPATLVTTGDHDDRVVPAHSYKFVSELQAKQKCDRPVLIRIETKAGHGAGRSTEVVINETADKYAFTLWNMGIKALK</sequence>
<evidence type="ECO:0000259" key="8">
    <source>
        <dbReference type="Pfam" id="PF00326"/>
    </source>
</evidence>
<dbReference type="InterPro" id="IPR029058">
    <property type="entry name" value="AB_hydrolase_fold"/>
</dbReference>
<dbReference type="RefSeq" id="WP_346581337.1">
    <property type="nucleotide sequence ID" value="NZ_JBDJNQ010000005.1"/>
</dbReference>
<dbReference type="EMBL" id="JBDJNQ010000005">
    <property type="protein sequence ID" value="MEN5377945.1"/>
    <property type="molecule type" value="Genomic_DNA"/>
</dbReference>
<comment type="similarity">
    <text evidence="2">Belongs to the peptidase S9A family.</text>
</comment>
<keyword evidence="6" id="KW-0720">Serine protease</keyword>
<keyword evidence="5" id="KW-0378">Hydrolase</keyword>
<comment type="catalytic activity">
    <reaction evidence="1">
        <text>Hydrolysis of Pro-|-Xaa &gt;&gt; Ala-|-Xaa in oligopeptides.</text>
        <dbReference type="EC" id="3.4.21.26"/>
    </reaction>
</comment>
<evidence type="ECO:0000256" key="4">
    <source>
        <dbReference type="ARBA" id="ARBA00022670"/>
    </source>
</evidence>
<dbReference type="Gene3D" id="2.130.10.120">
    <property type="entry name" value="Prolyl oligopeptidase, N-terminal domain"/>
    <property type="match status" value="1"/>
</dbReference>
<dbReference type="PANTHER" id="PTHR42881">
    <property type="entry name" value="PROLYL ENDOPEPTIDASE"/>
    <property type="match status" value="1"/>
</dbReference>
<evidence type="ECO:0000256" key="7">
    <source>
        <dbReference type="SAM" id="SignalP"/>
    </source>
</evidence>
<feature type="signal peptide" evidence="7">
    <location>
        <begin position="1"/>
        <end position="22"/>
    </location>
</feature>
<dbReference type="Gene3D" id="3.40.50.1820">
    <property type="entry name" value="alpha/beta hydrolase"/>
    <property type="match status" value="1"/>
</dbReference>
<evidence type="ECO:0000256" key="5">
    <source>
        <dbReference type="ARBA" id="ARBA00022801"/>
    </source>
</evidence>
<keyword evidence="11" id="KW-1185">Reference proteome</keyword>
<dbReference type="PANTHER" id="PTHR42881:SF2">
    <property type="entry name" value="PROLYL ENDOPEPTIDASE"/>
    <property type="match status" value="1"/>
</dbReference>
<dbReference type="InterPro" id="IPR051167">
    <property type="entry name" value="Prolyl_oligopep/macrocyclase"/>
</dbReference>
<dbReference type="Proteomes" id="UP001409291">
    <property type="component" value="Unassembled WGS sequence"/>
</dbReference>
<proteinExistence type="inferred from homology"/>
<evidence type="ECO:0000259" key="9">
    <source>
        <dbReference type="Pfam" id="PF02897"/>
    </source>
</evidence>
<feature type="chain" id="PRO_5046284690" description="prolyl oligopeptidase" evidence="7">
    <location>
        <begin position="23"/>
        <end position="705"/>
    </location>
</feature>
<evidence type="ECO:0000256" key="2">
    <source>
        <dbReference type="ARBA" id="ARBA00005228"/>
    </source>
</evidence>
<dbReference type="PROSITE" id="PS00708">
    <property type="entry name" value="PRO_ENDOPEP_SER"/>
    <property type="match status" value="1"/>
</dbReference>
<evidence type="ECO:0000313" key="11">
    <source>
        <dbReference type="Proteomes" id="UP001409291"/>
    </source>
</evidence>
<evidence type="ECO:0000313" key="10">
    <source>
        <dbReference type="EMBL" id="MEN5377945.1"/>
    </source>
</evidence>
<dbReference type="InterPro" id="IPR002470">
    <property type="entry name" value="Peptidase_S9A"/>
</dbReference>